<sequence>MALSQKLLSLKSPQLKHAAFLLGLPSTGTKADLEPAIRHRLLQPLSAPTSPTPRILSIDMGIKNLGICLLEPQTATPSTQNINIIAWQKLNVLQHLTSASPTPLFTSSALSQTALHLSTTLLQRHAPTHILIERQRFRSGGASAVQEWTLRVNMLEAMLWACWATMRATSSNVRAFPAMEEASPARVADFWCGGHQGTIVEGALFDGGWREEVADKGKEKGGGRKKVQKKEKIALVKNWLAEAETVQPSSLVKDGQVGLELVGDDALKVKEYFLSSRRLRGGQGGVSDEAEEEPVGKLDDLADCLLQGVAWIRWMENAQKMRGLLKDEIDVARPIEGN</sequence>
<dbReference type="GO" id="GO:0070336">
    <property type="term" value="F:flap-structured DNA binding"/>
    <property type="evidence" value="ECO:0007669"/>
    <property type="project" value="TreeGrafter"/>
</dbReference>
<dbReference type="InterPro" id="IPR012337">
    <property type="entry name" value="RNaseH-like_sf"/>
</dbReference>
<dbReference type="GO" id="GO:0000402">
    <property type="term" value="F:crossed form four-way junction DNA binding"/>
    <property type="evidence" value="ECO:0007669"/>
    <property type="project" value="TreeGrafter"/>
</dbReference>
<evidence type="ECO:0000313" key="2">
    <source>
        <dbReference type="EMBL" id="KAF2479981.1"/>
    </source>
</evidence>
<evidence type="ECO:0000259" key="1">
    <source>
        <dbReference type="Pfam" id="PF09159"/>
    </source>
</evidence>
<dbReference type="GO" id="GO:0004520">
    <property type="term" value="F:DNA endonuclease activity"/>
    <property type="evidence" value="ECO:0007669"/>
    <property type="project" value="TreeGrafter"/>
</dbReference>
<protein>
    <submittedName>
        <fullName evidence="2">Mitochondrial resolvase Ydc2</fullName>
    </submittedName>
</protein>
<dbReference type="Gene3D" id="3.30.420.10">
    <property type="entry name" value="Ribonuclease H-like superfamily/Ribonuclease H"/>
    <property type="match status" value="1"/>
</dbReference>
<proteinExistence type="predicted"/>
<dbReference type="OrthoDB" id="5552842at2759"/>
<name>A0A6A6PJV3_9PEZI</name>
<dbReference type="PANTHER" id="PTHR28072">
    <property type="entry name" value="CRUCIFORM CUTTING ENDONUCLEASE 1, MITOCHONDRIAL-RELATED"/>
    <property type="match status" value="1"/>
</dbReference>
<evidence type="ECO:0000313" key="3">
    <source>
        <dbReference type="Proteomes" id="UP000799767"/>
    </source>
</evidence>
<keyword evidence="3" id="KW-1185">Reference proteome</keyword>
<dbReference type="RefSeq" id="XP_033586551.1">
    <property type="nucleotide sequence ID" value="XM_033733607.1"/>
</dbReference>
<dbReference type="InterPro" id="IPR036397">
    <property type="entry name" value="RNaseH_sf"/>
</dbReference>
<dbReference type="EMBL" id="MU001640">
    <property type="protein sequence ID" value="KAF2479981.1"/>
    <property type="molecule type" value="Genomic_DNA"/>
</dbReference>
<feature type="domain" description="Mitochondrial resolvase Ydc2 catalytic" evidence="1">
    <location>
        <begin position="55"/>
        <end position="320"/>
    </location>
</feature>
<dbReference type="SUPFAM" id="SSF53098">
    <property type="entry name" value="Ribonuclease H-like"/>
    <property type="match status" value="1"/>
</dbReference>
<dbReference type="Proteomes" id="UP000799767">
    <property type="component" value="Unassembled WGS sequence"/>
</dbReference>
<organism evidence="2 3">
    <name type="scientific">Neohortaea acidophila</name>
    <dbReference type="NCBI Taxonomy" id="245834"/>
    <lineage>
        <taxon>Eukaryota</taxon>
        <taxon>Fungi</taxon>
        <taxon>Dikarya</taxon>
        <taxon>Ascomycota</taxon>
        <taxon>Pezizomycotina</taxon>
        <taxon>Dothideomycetes</taxon>
        <taxon>Dothideomycetidae</taxon>
        <taxon>Mycosphaerellales</taxon>
        <taxon>Teratosphaeriaceae</taxon>
        <taxon>Neohortaea</taxon>
    </lineage>
</organism>
<dbReference type="AlphaFoldDB" id="A0A6A6PJV3"/>
<dbReference type="Pfam" id="PF09159">
    <property type="entry name" value="Ydc2-catalyt"/>
    <property type="match status" value="1"/>
</dbReference>
<dbReference type="InterPro" id="IPR015242">
    <property type="entry name" value="Ydc2_cat"/>
</dbReference>
<dbReference type="GO" id="GO:0000403">
    <property type="term" value="F:Y-form DNA binding"/>
    <property type="evidence" value="ECO:0007669"/>
    <property type="project" value="TreeGrafter"/>
</dbReference>
<accession>A0A6A6PJV3</accession>
<gene>
    <name evidence="2" type="ORF">BDY17DRAFT_29748</name>
</gene>
<dbReference type="InterPro" id="IPR039197">
    <property type="entry name" value="Mrs1/Cce1"/>
</dbReference>
<dbReference type="CDD" id="cd16963">
    <property type="entry name" value="CCE1"/>
    <property type="match status" value="1"/>
</dbReference>
<dbReference type="PANTHER" id="PTHR28072:SF1">
    <property type="entry name" value="CRUCIFORM CUTTING ENDONUCLEASE 1, MITOCHONDRIAL-RELATED"/>
    <property type="match status" value="1"/>
</dbReference>
<reference evidence="2" key="1">
    <citation type="journal article" date="2020" name="Stud. Mycol.">
        <title>101 Dothideomycetes genomes: a test case for predicting lifestyles and emergence of pathogens.</title>
        <authorList>
            <person name="Haridas S."/>
            <person name="Albert R."/>
            <person name="Binder M."/>
            <person name="Bloem J."/>
            <person name="Labutti K."/>
            <person name="Salamov A."/>
            <person name="Andreopoulos B."/>
            <person name="Baker S."/>
            <person name="Barry K."/>
            <person name="Bills G."/>
            <person name="Bluhm B."/>
            <person name="Cannon C."/>
            <person name="Castanera R."/>
            <person name="Culley D."/>
            <person name="Daum C."/>
            <person name="Ezra D."/>
            <person name="Gonzalez J."/>
            <person name="Henrissat B."/>
            <person name="Kuo A."/>
            <person name="Liang C."/>
            <person name="Lipzen A."/>
            <person name="Lutzoni F."/>
            <person name="Magnuson J."/>
            <person name="Mondo S."/>
            <person name="Nolan M."/>
            <person name="Ohm R."/>
            <person name="Pangilinan J."/>
            <person name="Park H.-J."/>
            <person name="Ramirez L."/>
            <person name="Alfaro M."/>
            <person name="Sun H."/>
            <person name="Tritt A."/>
            <person name="Yoshinaga Y."/>
            <person name="Zwiers L.-H."/>
            <person name="Turgeon B."/>
            <person name="Goodwin S."/>
            <person name="Spatafora J."/>
            <person name="Crous P."/>
            <person name="Grigoriev I."/>
        </authorList>
    </citation>
    <scope>NUCLEOTIDE SEQUENCE</scope>
    <source>
        <strain evidence="2">CBS 113389</strain>
    </source>
</reference>
<dbReference type="GeneID" id="54474609"/>
<dbReference type="GO" id="GO:0005739">
    <property type="term" value="C:mitochondrion"/>
    <property type="evidence" value="ECO:0007669"/>
    <property type="project" value="TreeGrafter"/>
</dbReference>